<feature type="compositionally biased region" description="Basic and acidic residues" evidence="3">
    <location>
        <begin position="304"/>
        <end position="317"/>
    </location>
</feature>
<proteinExistence type="predicted"/>
<evidence type="ECO:0000256" key="3">
    <source>
        <dbReference type="SAM" id="MobiDB-lite"/>
    </source>
</evidence>
<dbReference type="SUPFAM" id="SSF50156">
    <property type="entry name" value="PDZ domain-like"/>
    <property type="match status" value="1"/>
</dbReference>
<feature type="compositionally biased region" description="Low complexity" evidence="3">
    <location>
        <begin position="278"/>
        <end position="290"/>
    </location>
</feature>
<keyword evidence="4" id="KW-1133">Transmembrane helix</keyword>
<dbReference type="InterPro" id="IPR001478">
    <property type="entry name" value="PDZ"/>
</dbReference>
<dbReference type="InterPro" id="IPR001940">
    <property type="entry name" value="Peptidase_S1C"/>
</dbReference>
<name>A0A412AW68_9FIRM</name>
<dbReference type="Pfam" id="PF13180">
    <property type="entry name" value="PDZ_2"/>
    <property type="match status" value="1"/>
</dbReference>
<evidence type="ECO:0000313" key="6">
    <source>
        <dbReference type="EMBL" id="RGQ38503.1"/>
    </source>
</evidence>
<accession>A0A412AW68</accession>
<feature type="region of interest" description="Disordered" evidence="3">
    <location>
        <begin position="1"/>
        <end position="318"/>
    </location>
</feature>
<dbReference type="PRINTS" id="PR00834">
    <property type="entry name" value="PROTEASES2C"/>
</dbReference>
<reference evidence="6 7" key="1">
    <citation type="submission" date="2018-08" db="EMBL/GenBank/DDBJ databases">
        <title>A genome reference for cultivated species of the human gut microbiota.</title>
        <authorList>
            <person name="Zou Y."/>
            <person name="Xue W."/>
            <person name="Luo G."/>
        </authorList>
    </citation>
    <scope>NUCLEOTIDE SEQUENCE [LARGE SCALE GENOMIC DNA]</scope>
    <source>
        <strain evidence="6 7">AF28-26</strain>
    </source>
</reference>
<evidence type="ECO:0000256" key="2">
    <source>
        <dbReference type="ARBA" id="ARBA00022801"/>
    </source>
</evidence>
<feature type="compositionally biased region" description="Pro residues" evidence="3">
    <location>
        <begin position="294"/>
        <end position="303"/>
    </location>
</feature>
<evidence type="ECO:0000313" key="7">
    <source>
        <dbReference type="Proteomes" id="UP000284751"/>
    </source>
</evidence>
<dbReference type="SMART" id="SM00228">
    <property type="entry name" value="PDZ"/>
    <property type="match status" value="1"/>
</dbReference>
<dbReference type="InterPro" id="IPR009003">
    <property type="entry name" value="Peptidase_S1_PA"/>
</dbReference>
<dbReference type="PANTHER" id="PTHR43343">
    <property type="entry name" value="PEPTIDASE S12"/>
    <property type="match status" value="1"/>
</dbReference>
<organism evidence="6 7">
    <name type="scientific">[Clostridium] leptum</name>
    <dbReference type="NCBI Taxonomy" id="1535"/>
    <lineage>
        <taxon>Bacteria</taxon>
        <taxon>Bacillati</taxon>
        <taxon>Bacillota</taxon>
        <taxon>Clostridia</taxon>
        <taxon>Eubacteriales</taxon>
        <taxon>Oscillospiraceae</taxon>
        <taxon>Oscillospiraceae incertae sedis</taxon>
    </lineage>
</organism>
<evidence type="ECO:0000256" key="1">
    <source>
        <dbReference type="ARBA" id="ARBA00022670"/>
    </source>
</evidence>
<feature type="transmembrane region" description="Helical" evidence="4">
    <location>
        <begin position="325"/>
        <end position="353"/>
    </location>
</feature>
<feature type="compositionally biased region" description="Polar residues" evidence="3">
    <location>
        <begin position="10"/>
        <end position="22"/>
    </location>
</feature>
<dbReference type="EMBL" id="QRTC01000039">
    <property type="protein sequence ID" value="RGQ38503.1"/>
    <property type="molecule type" value="Genomic_DNA"/>
</dbReference>
<dbReference type="PANTHER" id="PTHR43343:SF3">
    <property type="entry name" value="PROTEASE DO-LIKE 8, CHLOROPLASTIC"/>
    <property type="match status" value="1"/>
</dbReference>
<gene>
    <name evidence="6" type="ORF">DWY99_09735</name>
</gene>
<dbReference type="InterPro" id="IPR051201">
    <property type="entry name" value="Chloro_Bact_Ser_Proteases"/>
</dbReference>
<dbReference type="InterPro" id="IPR036034">
    <property type="entry name" value="PDZ_sf"/>
</dbReference>
<sequence length="719" mass="77536">MTDREWPEYPNQSGGETVTGPESAQEEAASERGWEAYSPSHASEECQSEEGSNWERTAQEAEEEVPGGQRGEDLGTLGQAQELQEAAPFFREEGSEPSQTTETSGWKPGMESSEDSREEPDLPAKSLESSGQAPQEAAAFSPEETQVPFQTKNAWEPGAERPENPDGGASQEPVAERPPAQPYDQSPAFSRPAPQTPPPVWNPGWQAPYRQAPQNYPYGQGQYQGSWYPQQRQVPPPYYGGVPYQAPNPYQNQSPYGYAGQAGRDQGQPGYQESRWYSQQSARQPAQPARTGSVPPPSQPPPKEAGELPDAKPPEKKRMNKKTKAFLWVIGAVLVLLGAAMVLYSVGLASGWFSGEIAEPPQASSSTPAPEDDQKLLEIEEIPQDGMMTPNQVYEKVKHSVVAVVTYGQGSDLTDSPISSGSGIVFSEDGYIVTNSHVIGDSNQYPVKVVFTGQDENEEDQEYPAQIVGYDKRTDIAVLKIDAAGLTPAEFADSDQLKVGDTVLSLGNPGVAGENFTNTLTKGMVSAVNRTVTMSSVNMQYIQTDAAINPGSSGGALLNLYGQVVGINAAKITTTEVEGICFAIPTNIAKDVINDIVKNGYVSDRVRLGVTIRGLSSYEAEMYNVPQGLVIVGFSSDSEIPSKGAEIGDIITAINGVNTTSSNTLYNELEKFKAGEKVKLTIYRQASGSQRARTFEIEVTLLEDRGETQSAVTPTPEAP</sequence>
<keyword evidence="4" id="KW-0812">Transmembrane</keyword>
<dbReference type="Gene3D" id="2.30.42.10">
    <property type="match status" value="1"/>
</dbReference>
<evidence type="ECO:0000256" key="4">
    <source>
        <dbReference type="SAM" id="Phobius"/>
    </source>
</evidence>
<protein>
    <submittedName>
        <fullName evidence="6">PDZ domain-containing protein</fullName>
    </submittedName>
</protein>
<evidence type="ECO:0000259" key="5">
    <source>
        <dbReference type="SMART" id="SM00228"/>
    </source>
</evidence>
<dbReference type="Gene3D" id="2.40.10.120">
    <property type="match status" value="1"/>
</dbReference>
<dbReference type="GO" id="GO:0006508">
    <property type="term" value="P:proteolysis"/>
    <property type="evidence" value="ECO:0007669"/>
    <property type="project" value="UniProtKB-KW"/>
</dbReference>
<feature type="compositionally biased region" description="Polar residues" evidence="3">
    <location>
        <begin position="143"/>
        <end position="153"/>
    </location>
</feature>
<dbReference type="AlphaFoldDB" id="A0A412AW68"/>
<comment type="caution">
    <text evidence="6">The sequence shown here is derived from an EMBL/GenBank/DDBJ whole genome shotgun (WGS) entry which is preliminary data.</text>
</comment>
<dbReference type="SUPFAM" id="SSF50494">
    <property type="entry name" value="Trypsin-like serine proteases"/>
    <property type="match status" value="1"/>
</dbReference>
<keyword evidence="4" id="KW-0472">Membrane</keyword>
<feature type="compositionally biased region" description="Low complexity" evidence="3">
    <location>
        <begin position="211"/>
        <end position="244"/>
    </location>
</feature>
<keyword evidence="2" id="KW-0378">Hydrolase</keyword>
<keyword evidence="1" id="KW-0645">Protease</keyword>
<feature type="domain" description="PDZ" evidence="5">
    <location>
        <begin position="606"/>
        <end position="686"/>
    </location>
</feature>
<dbReference type="GO" id="GO:0004252">
    <property type="term" value="F:serine-type endopeptidase activity"/>
    <property type="evidence" value="ECO:0007669"/>
    <property type="project" value="InterPro"/>
</dbReference>
<dbReference type="Proteomes" id="UP000284751">
    <property type="component" value="Unassembled WGS sequence"/>
</dbReference>
<dbReference type="Pfam" id="PF13365">
    <property type="entry name" value="Trypsin_2"/>
    <property type="match status" value="1"/>
</dbReference>